<feature type="compositionally biased region" description="Acidic residues" evidence="4">
    <location>
        <begin position="388"/>
        <end position="403"/>
    </location>
</feature>
<feature type="compositionally biased region" description="Low complexity" evidence="4">
    <location>
        <begin position="97"/>
        <end position="118"/>
    </location>
</feature>
<dbReference type="EMBL" id="KI966430">
    <property type="protein sequence ID" value="EWC45208.1"/>
    <property type="molecule type" value="Genomic_DNA"/>
</dbReference>
<evidence type="ECO:0000313" key="7">
    <source>
        <dbReference type="Proteomes" id="UP000024837"/>
    </source>
</evidence>
<dbReference type="GO" id="GO:0043565">
    <property type="term" value="F:sequence-specific DNA binding"/>
    <property type="evidence" value="ECO:0007669"/>
    <property type="project" value="InterPro"/>
</dbReference>
<dbReference type="SUPFAM" id="SSF46785">
    <property type="entry name" value="Winged helix' DNA-binding domain"/>
    <property type="match status" value="1"/>
</dbReference>
<name>W7HZ35_9PEZI</name>
<feature type="region of interest" description="Disordered" evidence="4">
    <location>
        <begin position="643"/>
        <end position="778"/>
    </location>
</feature>
<dbReference type="Gene3D" id="1.10.10.10">
    <property type="entry name" value="Winged helix-like DNA-binding domain superfamily/Winged helix DNA-binding domain"/>
    <property type="match status" value="1"/>
</dbReference>
<feature type="region of interest" description="Disordered" evidence="4">
    <location>
        <begin position="1"/>
        <end position="45"/>
    </location>
</feature>
<feature type="region of interest" description="Disordered" evidence="4">
    <location>
        <begin position="345"/>
        <end position="455"/>
    </location>
</feature>
<gene>
    <name evidence="6" type="ORF">DRE_06096</name>
</gene>
<evidence type="ECO:0000256" key="1">
    <source>
        <dbReference type="ARBA" id="ARBA00023125"/>
    </source>
</evidence>
<dbReference type="InterPro" id="IPR030456">
    <property type="entry name" value="TF_fork_head_CS_2"/>
</dbReference>
<proteinExistence type="predicted"/>
<keyword evidence="7" id="KW-1185">Reference proteome</keyword>
<dbReference type="InterPro" id="IPR001766">
    <property type="entry name" value="Fork_head_dom"/>
</dbReference>
<organism evidence="6 7">
    <name type="scientific">Drechslerella stenobrocha 248</name>
    <dbReference type="NCBI Taxonomy" id="1043628"/>
    <lineage>
        <taxon>Eukaryota</taxon>
        <taxon>Fungi</taxon>
        <taxon>Dikarya</taxon>
        <taxon>Ascomycota</taxon>
        <taxon>Pezizomycotina</taxon>
        <taxon>Orbiliomycetes</taxon>
        <taxon>Orbiliales</taxon>
        <taxon>Orbiliaceae</taxon>
        <taxon>Drechslerella</taxon>
    </lineage>
</organism>
<dbReference type="PROSITE" id="PS00658">
    <property type="entry name" value="FORK_HEAD_2"/>
    <property type="match status" value="1"/>
</dbReference>
<dbReference type="HOGENOM" id="CLU_299342_0_0_1"/>
<feature type="DNA-binding region" description="Fork-head" evidence="3">
    <location>
        <begin position="556"/>
        <end position="649"/>
    </location>
</feature>
<feature type="compositionally biased region" description="Polar residues" evidence="4">
    <location>
        <begin position="655"/>
        <end position="696"/>
    </location>
</feature>
<dbReference type="PROSITE" id="PS50039">
    <property type="entry name" value="FORK_HEAD_3"/>
    <property type="match status" value="1"/>
</dbReference>
<dbReference type="OrthoDB" id="5402974at2759"/>
<dbReference type="InterPro" id="IPR036390">
    <property type="entry name" value="WH_DNA-bd_sf"/>
</dbReference>
<dbReference type="PRINTS" id="PR00053">
    <property type="entry name" value="FORKHEAD"/>
</dbReference>
<dbReference type="GO" id="GO:0060962">
    <property type="term" value="P:regulation of ribosomal protein gene transcription by RNA polymerase II"/>
    <property type="evidence" value="ECO:0007669"/>
    <property type="project" value="InterPro"/>
</dbReference>
<evidence type="ECO:0000313" key="6">
    <source>
        <dbReference type="EMBL" id="EWC45208.1"/>
    </source>
</evidence>
<keyword evidence="1 3" id="KW-0238">DNA-binding</keyword>
<feature type="region of interest" description="Disordered" evidence="4">
    <location>
        <begin position="499"/>
        <end position="554"/>
    </location>
</feature>
<evidence type="ECO:0000256" key="3">
    <source>
        <dbReference type="PROSITE-ProRule" id="PRU00089"/>
    </source>
</evidence>
<evidence type="ECO:0000256" key="2">
    <source>
        <dbReference type="ARBA" id="ARBA00023242"/>
    </source>
</evidence>
<dbReference type="GO" id="GO:0003700">
    <property type="term" value="F:DNA-binding transcription factor activity"/>
    <property type="evidence" value="ECO:0007669"/>
    <property type="project" value="InterPro"/>
</dbReference>
<comment type="subcellular location">
    <subcellularLocation>
        <location evidence="3">Nucleus</location>
    </subcellularLocation>
</comment>
<dbReference type="PANTHER" id="PTHR21712:SF29">
    <property type="entry name" value="PRE-RRNA-PROCESSING PROTEIN FHL1"/>
    <property type="match status" value="1"/>
</dbReference>
<feature type="compositionally biased region" description="Acidic residues" evidence="4">
    <location>
        <begin position="359"/>
        <end position="371"/>
    </location>
</feature>
<feature type="compositionally biased region" description="Basic and acidic residues" evidence="4">
    <location>
        <begin position="499"/>
        <end position="531"/>
    </location>
</feature>
<reference evidence="6 7" key="1">
    <citation type="submission" date="2013-05" db="EMBL/GenBank/DDBJ databases">
        <title>Drechslerella stenobrocha genome reveals carnivorous origination and mechanical trapping mechanism of predatory fungi.</title>
        <authorList>
            <person name="Liu X."/>
            <person name="Zhang W."/>
            <person name="Liu K."/>
        </authorList>
    </citation>
    <scope>NUCLEOTIDE SEQUENCE [LARGE SCALE GENOMIC DNA]</scope>
    <source>
        <strain evidence="6 7">248</strain>
    </source>
</reference>
<dbReference type="GO" id="GO:0005634">
    <property type="term" value="C:nucleus"/>
    <property type="evidence" value="ECO:0007669"/>
    <property type="project" value="UniProtKB-SubCell"/>
</dbReference>
<protein>
    <recommendedName>
        <fullName evidence="5">Fork-head domain-containing protein</fullName>
    </recommendedName>
</protein>
<feature type="compositionally biased region" description="Polar residues" evidence="4">
    <location>
        <begin position="708"/>
        <end position="721"/>
    </location>
</feature>
<evidence type="ECO:0000259" key="5">
    <source>
        <dbReference type="PROSITE" id="PS50039"/>
    </source>
</evidence>
<dbReference type="CDD" id="cd00059">
    <property type="entry name" value="FH_FOX"/>
    <property type="match status" value="1"/>
</dbReference>
<dbReference type="Pfam" id="PF00250">
    <property type="entry name" value="Forkhead"/>
    <property type="match status" value="1"/>
</dbReference>
<feature type="region of interest" description="Disordered" evidence="4">
    <location>
        <begin position="88"/>
        <end position="122"/>
    </location>
</feature>
<evidence type="ECO:0000256" key="4">
    <source>
        <dbReference type="SAM" id="MobiDB-lite"/>
    </source>
</evidence>
<dbReference type="SMART" id="SM00339">
    <property type="entry name" value="FH"/>
    <property type="match status" value="1"/>
</dbReference>
<dbReference type="InterPro" id="IPR036388">
    <property type="entry name" value="WH-like_DNA-bd_sf"/>
</dbReference>
<keyword evidence="2 3" id="KW-0539">Nucleus</keyword>
<sequence>MADVETNDSREGRVAGQIITPRPSPDEAVQFAGEETQRQTTGPAQPIALEPVSGVHQQHEVEVVVQDDNGGIAVTADTNEHDTFANRTDVNEPIAPPSTSSATSPSTVNNEENTIEENPGSTIESVGDREAALPPETVVMSDTATPAMAASHQGTNDTEMLDAFHQPIELSNLDLQAVESGLMTTLSAEDMLNKVDGGAWFPSHPENGITPRIEAFAKLEFHHGQDFYLSSVNIVLGRQDKDAAKANRHRKSLRSANAHADGASADEIKVPLFPPPERDISSISRRHLRIQYNYQSSAWELTSLCDTGFKLSRGGKSRNHRNGKSCLLQNTDIVTFGALGFTFYLPQDEPDDRQSSEDCQAEEIDEEEEEEIAGRIQKSRAISSNLDSDNDSDDGDDEDEDSDLDSRENSNEVGSPATGTSKLGTDDASLMPPPPIKRGRGRPPKNGISVREQKLLKRQAQEEFLANGGNVANLDMTKYGNLPVEKLFAKEGERMQLQLEKEARRKQKLEEKEAKLREKQAAKDSKPVKVTKERKRKRSKSPPPREEDYAPEQLAKPTMPYTVMIYDAIKNSEKQALTLPEIYRSLETTYPYFKVKAETTGWQSSVRHNLRGSGEGGSVLFERGEKSGKGYIWKIAEGANIDKERKKRKPMGSPSVATTAHSQVTVPSGGNWGQAGTTAQISHPNSFGQQYQTHPTQPIPNYAPRSGPTYSQASHQATTPAVPSAPIPNLVSHPQARASNPAPPSVQRPLTENQPVTGPRAVSQAAVPPPPTWNPSQAKVNIAPVPAATNGNPSVSPVQHVRQNGVVNQVQSTARQSLVAAQLQKPPAQATSTHGHIPPPPLSIRKLPTNGGESRVSIASDVSITRPVSSEVDSKARDLLDNPTFLKLMREHMVKHPGHDINSPEVRKSLWAEFKQKTGRKLPILSQNIPRVPAVKSPASSLAGDVPQKQVPVAVASQVVNTPINRPPTNNGTVTMASKTVAQPPTAPQTPTAQATQVKPSVSASLPQRAGALFKNLPMDPKRRAELLQALKNAKERKAAEAKASPTIGIKRAAETVADNAPLPKRTAIEGQQ</sequence>
<feature type="domain" description="Fork-head" evidence="5">
    <location>
        <begin position="556"/>
        <end position="649"/>
    </location>
</feature>
<dbReference type="InterPro" id="IPR045178">
    <property type="entry name" value="Fhl1/FHA1"/>
</dbReference>
<dbReference type="Proteomes" id="UP000024837">
    <property type="component" value="Unassembled WGS sequence"/>
</dbReference>
<dbReference type="PANTHER" id="PTHR21712">
    <property type="entry name" value="PRE-RRNA-PROCESSING PROTEIN FHL1"/>
    <property type="match status" value="1"/>
</dbReference>
<dbReference type="AlphaFoldDB" id="W7HZ35"/>
<accession>W7HZ35</accession>